<organism evidence="5 6">
    <name type="scientific">Thamnidium elegans</name>
    <dbReference type="NCBI Taxonomy" id="101142"/>
    <lineage>
        <taxon>Eukaryota</taxon>
        <taxon>Fungi</taxon>
        <taxon>Fungi incertae sedis</taxon>
        <taxon>Mucoromycota</taxon>
        <taxon>Mucoromycotina</taxon>
        <taxon>Mucoromycetes</taxon>
        <taxon>Mucorales</taxon>
        <taxon>Mucorineae</taxon>
        <taxon>Mucoraceae</taxon>
        <taxon>Thamnidium</taxon>
    </lineage>
</organism>
<keyword evidence="1" id="KW-0479">Metal-binding</keyword>
<feature type="coiled-coil region" evidence="2">
    <location>
        <begin position="229"/>
        <end position="256"/>
    </location>
</feature>
<protein>
    <recommendedName>
        <fullName evidence="4">CCHC-type domain-containing protein</fullName>
    </recommendedName>
</protein>
<evidence type="ECO:0000259" key="4">
    <source>
        <dbReference type="PROSITE" id="PS50158"/>
    </source>
</evidence>
<keyword evidence="6" id="KW-1185">Reference proteome</keyword>
<reference evidence="5" key="1">
    <citation type="submission" date="2021-01" db="EMBL/GenBank/DDBJ databases">
        <title>Metabolic potential, ecology and presence of endohyphal bacteria is reflected in genomic diversity of Mucoromycotina.</title>
        <authorList>
            <person name="Muszewska A."/>
            <person name="Okrasinska A."/>
            <person name="Steczkiewicz K."/>
            <person name="Drgas O."/>
            <person name="Orlowska M."/>
            <person name="Perlinska-Lenart U."/>
            <person name="Aleksandrzak-Piekarczyk T."/>
            <person name="Szatraj K."/>
            <person name="Zielenkiewicz U."/>
            <person name="Pilsyk S."/>
            <person name="Malc E."/>
            <person name="Mieczkowski P."/>
            <person name="Kruszewska J.S."/>
            <person name="Biernat P."/>
            <person name="Pawlowska J."/>
        </authorList>
    </citation>
    <scope>NUCLEOTIDE SEQUENCE</scope>
    <source>
        <strain evidence="5">WA0000018081</strain>
    </source>
</reference>
<keyword evidence="1" id="KW-0863">Zinc-finger</keyword>
<dbReference type="AlphaFoldDB" id="A0A8H7SHS6"/>
<dbReference type="InterPro" id="IPR005162">
    <property type="entry name" value="Retrotrans_gag_dom"/>
</dbReference>
<dbReference type="Gene3D" id="4.10.60.10">
    <property type="entry name" value="Zinc finger, CCHC-type"/>
    <property type="match status" value="1"/>
</dbReference>
<dbReference type="PANTHER" id="PTHR33223:SF6">
    <property type="entry name" value="CCHC-TYPE DOMAIN-CONTAINING PROTEIN"/>
    <property type="match status" value="1"/>
</dbReference>
<evidence type="ECO:0000313" key="5">
    <source>
        <dbReference type="EMBL" id="KAG2228402.1"/>
    </source>
</evidence>
<evidence type="ECO:0000313" key="6">
    <source>
        <dbReference type="Proteomes" id="UP000613177"/>
    </source>
</evidence>
<dbReference type="SMART" id="SM00343">
    <property type="entry name" value="ZnF_C2HC"/>
    <property type="match status" value="1"/>
</dbReference>
<name>A0A8H7SHS6_9FUNG</name>
<feature type="coiled-coil region" evidence="2">
    <location>
        <begin position="160"/>
        <end position="190"/>
    </location>
</feature>
<dbReference type="GO" id="GO:0008270">
    <property type="term" value="F:zinc ion binding"/>
    <property type="evidence" value="ECO:0007669"/>
    <property type="project" value="UniProtKB-KW"/>
</dbReference>
<accession>A0A8H7SHS6</accession>
<keyword evidence="2" id="KW-0175">Coiled coil</keyword>
<dbReference type="PANTHER" id="PTHR33223">
    <property type="entry name" value="CCHC-TYPE DOMAIN-CONTAINING PROTEIN"/>
    <property type="match status" value="1"/>
</dbReference>
<dbReference type="PROSITE" id="PS50158">
    <property type="entry name" value="ZF_CCHC"/>
    <property type="match status" value="1"/>
</dbReference>
<proteinExistence type="predicted"/>
<dbReference type="SUPFAM" id="SSF57756">
    <property type="entry name" value="Retrovirus zinc finger-like domains"/>
    <property type="match status" value="1"/>
</dbReference>
<dbReference type="GO" id="GO:0003676">
    <property type="term" value="F:nucleic acid binding"/>
    <property type="evidence" value="ECO:0007669"/>
    <property type="project" value="InterPro"/>
</dbReference>
<dbReference type="InterPro" id="IPR036875">
    <property type="entry name" value="Znf_CCHC_sf"/>
</dbReference>
<evidence type="ECO:0000256" key="1">
    <source>
        <dbReference type="PROSITE-ProRule" id="PRU00047"/>
    </source>
</evidence>
<keyword evidence="1" id="KW-0862">Zinc</keyword>
<gene>
    <name evidence="5" type="ORF">INT48_005035</name>
</gene>
<dbReference type="EMBL" id="JAEPRE010000503">
    <property type="protein sequence ID" value="KAG2228402.1"/>
    <property type="molecule type" value="Genomic_DNA"/>
</dbReference>
<dbReference type="Pfam" id="PF03732">
    <property type="entry name" value="Retrotrans_gag"/>
    <property type="match status" value="1"/>
</dbReference>
<sequence>MTDIKNENATHQRGPTPADYMNLMNKIPGYSGSRNVNQAESWLKTVKSYKGFFSVNFNHEMFLTAITNSFTDRAEDWWDTINSTVTTWDDFLEKFKSKFIQPTVGETWRKLRSIEQEEGNTVEHFTSELNVLFKAAGIKDEEMKISLFISGVKSEIGFELEKKRKNLKTYEEIVEEAASLETLLMKYSKNTGIKREKNISFVDEVVIKPVASGNVMNNDASSVSTQDTLEKLINSMNQLSINIVQQQEQLKLSQQQQQYNSRPSFNRPPYGSEKRFVCWNCGKDGHASRFCPEPPVNRNYQENNANQYNDQQQGKVNGQQ</sequence>
<evidence type="ECO:0000256" key="2">
    <source>
        <dbReference type="SAM" id="Coils"/>
    </source>
</evidence>
<comment type="caution">
    <text evidence="5">The sequence shown here is derived from an EMBL/GenBank/DDBJ whole genome shotgun (WGS) entry which is preliminary data.</text>
</comment>
<feature type="region of interest" description="Disordered" evidence="3">
    <location>
        <begin position="298"/>
        <end position="320"/>
    </location>
</feature>
<evidence type="ECO:0000256" key="3">
    <source>
        <dbReference type="SAM" id="MobiDB-lite"/>
    </source>
</evidence>
<dbReference type="Proteomes" id="UP000613177">
    <property type="component" value="Unassembled WGS sequence"/>
</dbReference>
<feature type="domain" description="CCHC-type" evidence="4">
    <location>
        <begin position="278"/>
        <end position="293"/>
    </location>
</feature>
<dbReference type="InterPro" id="IPR001878">
    <property type="entry name" value="Znf_CCHC"/>
</dbReference>